<dbReference type="EnsemblFungi" id="CEF75738">
    <property type="protein sequence ID" value="CEF75738"/>
    <property type="gene ID" value="FGRRES_17350_M"/>
</dbReference>
<proteinExistence type="predicted"/>
<dbReference type="EMBL" id="HG970332">
    <property type="protein sequence ID" value="CEF75738.1"/>
    <property type="molecule type" value="Genomic_DNA"/>
</dbReference>
<keyword evidence="3" id="KW-1185">Reference proteome</keyword>
<protein>
    <submittedName>
        <fullName evidence="1">Chromosome 1, complete genome</fullName>
    </submittedName>
</protein>
<evidence type="ECO:0000313" key="1">
    <source>
        <dbReference type="EMBL" id="CEF75738.1"/>
    </source>
</evidence>
<dbReference type="AlphaFoldDB" id="A0A098D9W7"/>
<gene>
    <name evidence="1" type="ORF">FGRAMPH1_01T07869</name>
</gene>
<evidence type="ECO:0000313" key="2">
    <source>
        <dbReference type="EnsemblFungi" id="CEF75738"/>
    </source>
</evidence>
<dbReference type="VEuPathDB" id="FungiDB:FGRAMPH1_01G07869"/>
<sequence length="591" mass="66734">MERASLLLSLSPELIFQIVDHSPSTVLTLALTCSSLYRLCQPVLKQHRDAYKKYRVTSDLSPETVLHLFIVGPTAKIERWHVRELEIWGSRESWEDWRSWAPKLPGRYGLAKEAPSRSALSAQELQRYSPKGTEWWRFSEEEVSNVQRTLESGNDGYLKMLLSASCPRLHSIRFAKRLGDAWSSLMWITKAIVRSEHCGGIWPPGFHSLQNVAVDVSIGLSPDQDDDEIHGAGLATLLHLPHIKNLYYCKPSPNREDEEDEDFEFYKLYRLPTGTSSVESIFLDCPDNLPEEFYDALASAPKGLDTFAIRATCSYEHILNDVDSLVSALADKNPQLKRLIVYNGMGLGSEYEGVFSCPPSDFKCFEAIKHLSIGADDFENEGSCHAHGQDPDIVDDEWFHNIERSETLDFLLSQVIESGAYKGLKVIYVENVEGWACWSGRPTRKQLAFQKTTAAGRKAGVHICTLMNRGDGGYWKNFPAKPDRFDLKTGPCRGKRPADWRLNLDTGKWGPDCMGCGEFCFKNYSEINVFSFSTFITKTTLTPEQARMRIRKTRKKAIASKCLVDPSEHIVFAVTLRLVALLEPAAVFVQT</sequence>
<dbReference type="InParanoid" id="A0A098D9W7"/>
<reference evidence="1 3" key="3">
    <citation type="journal article" date="2015" name="BMC Genomics">
        <title>The completed genome sequence of the pathogenic ascomycete fungus Fusarium graminearum.</title>
        <authorList>
            <person name="King R."/>
            <person name="Urban M."/>
            <person name="Hammond-Kosack M.C."/>
            <person name="Hassani-Pak K."/>
            <person name="Hammond-Kosack K.E."/>
        </authorList>
    </citation>
    <scope>NUCLEOTIDE SEQUENCE [LARGE SCALE GENOMIC DNA]</scope>
    <source>
        <strain evidence="3">ATCC MYA-4620 / CBS 123657 / FGSC 9075 / NRRL 31084 / PH-1</strain>
        <strain evidence="1">PH-1</strain>
    </source>
</reference>
<accession>A0A098D9W7</accession>
<accession>A0A0E0RWW3</accession>
<reference evidence="2 3" key="1">
    <citation type="journal article" date="2007" name="Science">
        <title>The Fusarium graminearum genome reveals a link between localized polymorphism and pathogen specialization.</title>
        <authorList>
            <person name="Cuomo C.A."/>
            <person name="Gueldener U."/>
            <person name="Xu J.-R."/>
            <person name="Trail F."/>
            <person name="Turgeon B.G."/>
            <person name="Di Pietro A."/>
            <person name="Walton J.D."/>
            <person name="Ma L.-J."/>
            <person name="Baker S.E."/>
            <person name="Rep M."/>
            <person name="Adam G."/>
            <person name="Antoniw J."/>
            <person name="Baldwin T."/>
            <person name="Calvo S.E."/>
            <person name="Chang Y.-L."/>
            <person name="DeCaprio D."/>
            <person name="Gale L.R."/>
            <person name="Gnerre S."/>
            <person name="Goswami R.S."/>
            <person name="Hammond-Kosack K."/>
            <person name="Harris L.J."/>
            <person name="Hilburn K."/>
            <person name="Kennell J.C."/>
            <person name="Kroken S."/>
            <person name="Magnuson J.K."/>
            <person name="Mannhaupt G."/>
            <person name="Mauceli E.W."/>
            <person name="Mewes H.-W."/>
            <person name="Mitterbauer R."/>
            <person name="Muehlbauer G."/>
            <person name="Muensterkoetter M."/>
            <person name="Nelson D."/>
            <person name="O'Donnell K."/>
            <person name="Ouellet T."/>
            <person name="Qi W."/>
            <person name="Quesneville H."/>
            <person name="Roncero M.I.G."/>
            <person name="Seong K.-Y."/>
            <person name="Tetko I.V."/>
            <person name="Urban M."/>
            <person name="Waalwijk C."/>
            <person name="Ward T.J."/>
            <person name="Yao J."/>
            <person name="Birren B.W."/>
            <person name="Kistler H.C."/>
        </authorList>
    </citation>
    <scope>NUCLEOTIDE SEQUENCE [LARGE SCALE GENOMIC DNA]</scope>
    <source>
        <strain evidence="3">ATCC MYA-4620 / CBS 123657 / FGSC 9075 / NRRL 31084 / PH-1</strain>
        <strain evidence="2">PH-1 / ATCC MYA-4620 / FGSC 9075 / NRRL 31084</strain>
    </source>
</reference>
<reference evidence="2 3" key="2">
    <citation type="journal article" date="2010" name="Nature">
        <title>Comparative genomics reveals mobile pathogenicity chromosomes in Fusarium.</title>
        <authorList>
            <person name="Ma L.J."/>
            <person name="van der Does H.C."/>
            <person name="Borkovich K.A."/>
            <person name="Coleman J.J."/>
            <person name="Daboussi M.J."/>
            <person name="Di Pietro A."/>
            <person name="Dufresne M."/>
            <person name="Freitag M."/>
            <person name="Grabherr M."/>
            <person name="Henrissat B."/>
            <person name="Houterman P.M."/>
            <person name="Kang S."/>
            <person name="Shim W.B."/>
            <person name="Woloshuk C."/>
            <person name="Xie X."/>
            <person name="Xu J.R."/>
            <person name="Antoniw J."/>
            <person name="Baker S.E."/>
            <person name="Bluhm B.H."/>
            <person name="Breakspear A."/>
            <person name="Brown D.W."/>
            <person name="Butchko R.A."/>
            <person name="Chapman S."/>
            <person name="Coulson R."/>
            <person name="Coutinho P.M."/>
            <person name="Danchin E.G."/>
            <person name="Diener A."/>
            <person name="Gale L.R."/>
            <person name="Gardiner D.M."/>
            <person name="Goff S."/>
            <person name="Hammond-Kosack K.E."/>
            <person name="Hilburn K."/>
            <person name="Hua-Van A."/>
            <person name="Jonkers W."/>
            <person name="Kazan K."/>
            <person name="Kodira C.D."/>
            <person name="Koehrsen M."/>
            <person name="Kumar L."/>
            <person name="Lee Y.H."/>
            <person name="Li L."/>
            <person name="Manners J.M."/>
            <person name="Miranda-Saavedra D."/>
            <person name="Mukherjee M."/>
            <person name="Park G."/>
            <person name="Park J."/>
            <person name="Park S.Y."/>
            <person name="Proctor R.H."/>
            <person name="Regev A."/>
            <person name="Ruiz-Roldan M.C."/>
            <person name="Sain D."/>
            <person name="Sakthikumar S."/>
            <person name="Sykes S."/>
            <person name="Schwartz D.C."/>
            <person name="Turgeon B.G."/>
            <person name="Wapinski I."/>
            <person name="Yoder O."/>
            <person name="Young S."/>
            <person name="Zeng Q."/>
            <person name="Zhou S."/>
            <person name="Galagan J."/>
            <person name="Cuomo C.A."/>
            <person name="Kistler H.C."/>
            <person name="Rep M."/>
        </authorList>
    </citation>
    <scope>GENOME REANNOTATION</scope>
    <source>
        <strain evidence="3">ATCC MYA-4620 / CBS 123657 / FGSC 9075 / NRRL 31084 / PH-1</strain>
        <strain evidence="2">PH-1 / ATCC MYA-4620 / FGSC 9075 / NRRL 31084</strain>
    </source>
</reference>
<organism evidence="1 3">
    <name type="scientific">Gibberella zeae (strain ATCC MYA-4620 / CBS 123657 / FGSC 9075 / NRRL 31084 / PH-1)</name>
    <name type="common">Wheat head blight fungus</name>
    <name type="synonym">Fusarium graminearum</name>
    <dbReference type="NCBI Taxonomy" id="229533"/>
    <lineage>
        <taxon>Eukaryota</taxon>
        <taxon>Fungi</taxon>
        <taxon>Dikarya</taxon>
        <taxon>Ascomycota</taxon>
        <taxon>Pezizomycotina</taxon>
        <taxon>Sordariomycetes</taxon>
        <taxon>Hypocreomycetidae</taxon>
        <taxon>Hypocreales</taxon>
        <taxon>Nectriaceae</taxon>
        <taxon>Fusarium</taxon>
    </lineage>
</organism>
<dbReference type="eggNOG" id="ENOG502SRIZ">
    <property type="taxonomic scope" value="Eukaryota"/>
</dbReference>
<name>A0A098D9W7_GIBZE</name>
<evidence type="ECO:0000313" key="3">
    <source>
        <dbReference type="Proteomes" id="UP000070720"/>
    </source>
</evidence>
<dbReference type="Proteomes" id="UP000070720">
    <property type="component" value="Chromosome 1"/>
</dbReference>
<reference evidence="2" key="4">
    <citation type="submission" date="2017-01" db="UniProtKB">
        <authorList>
            <consortium name="EnsemblFungi"/>
        </authorList>
    </citation>
    <scope>IDENTIFICATION</scope>
    <source>
        <strain evidence="2">PH-1 / ATCC MYA-4620 / FGSC 9075 / NRRL 31084</strain>
    </source>
</reference>